<proteinExistence type="predicted"/>
<accession>A0A813UYF2</accession>
<dbReference type="SUPFAM" id="SSF81383">
    <property type="entry name" value="F-box domain"/>
    <property type="match status" value="1"/>
</dbReference>
<dbReference type="InterPro" id="IPR001810">
    <property type="entry name" value="F-box_dom"/>
</dbReference>
<dbReference type="Pfam" id="PF00646">
    <property type="entry name" value="F-box"/>
    <property type="match status" value="1"/>
</dbReference>
<feature type="domain" description="F-box" evidence="1">
    <location>
        <begin position="2"/>
        <end position="40"/>
    </location>
</feature>
<reference evidence="2" key="1">
    <citation type="submission" date="2021-02" db="EMBL/GenBank/DDBJ databases">
        <authorList>
            <person name="Nowell W R."/>
        </authorList>
    </citation>
    <scope>NUCLEOTIDE SEQUENCE</scope>
</reference>
<dbReference type="AlphaFoldDB" id="A0A813UYF2"/>
<evidence type="ECO:0000259" key="1">
    <source>
        <dbReference type="PROSITE" id="PS50181"/>
    </source>
</evidence>
<evidence type="ECO:0000313" key="3">
    <source>
        <dbReference type="Proteomes" id="UP000663864"/>
    </source>
</evidence>
<dbReference type="EMBL" id="CAJNOT010000093">
    <property type="protein sequence ID" value="CAF0834463.1"/>
    <property type="molecule type" value="Genomic_DNA"/>
</dbReference>
<gene>
    <name evidence="2" type="ORF">ZHD862_LOCUS4046</name>
</gene>
<dbReference type="PROSITE" id="PS50181">
    <property type="entry name" value="FBOX"/>
    <property type="match status" value="1"/>
</dbReference>
<evidence type="ECO:0000313" key="2">
    <source>
        <dbReference type="EMBL" id="CAF0834463.1"/>
    </source>
</evidence>
<organism evidence="2 3">
    <name type="scientific">Rotaria sordida</name>
    <dbReference type="NCBI Taxonomy" id="392033"/>
    <lineage>
        <taxon>Eukaryota</taxon>
        <taxon>Metazoa</taxon>
        <taxon>Spiralia</taxon>
        <taxon>Gnathifera</taxon>
        <taxon>Rotifera</taxon>
        <taxon>Eurotatoria</taxon>
        <taxon>Bdelloidea</taxon>
        <taxon>Philodinida</taxon>
        <taxon>Philodinidae</taxon>
        <taxon>Rotaria</taxon>
    </lineage>
</organism>
<comment type="caution">
    <text evidence="2">The sequence shown here is derived from an EMBL/GenBank/DDBJ whole genome shotgun (WGS) entry which is preliminary data.</text>
</comment>
<sequence length="318" mass="37616">MPTTLEHLPDEIFFEIFEYIPMKNLYRSFSRLNHRINSILGSIQPQLAIQCVRSNEMHDPSVIFFANRIRKLSIWHSNSLNLIHFSNIRSLELEDPTIEQLNEIRPHTIPQLECLRINNNNTRLPGNNFYELCHSIFSGEFSYLHTCILNNIQFDRQWSVLSCKLHSIQIDVKNCQDLSYLFNICPELIRLKVMLDDEYFNFHYSNIYQTLCRLDLYLRIKNWSCEELESLLIIMPNLKYLSIQTPFAQRSQMTIESLTNVLRKCTPKLENFFINTIFKEQSSTDGIHQLHPLFKFIRIVQAVTTRADHITVSSKINR</sequence>
<name>A0A813UYF2_9BILA</name>
<dbReference type="SUPFAM" id="SSF52047">
    <property type="entry name" value="RNI-like"/>
    <property type="match status" value="1"/>
</dbReference>
<dbReference type="InterPro" id="IPR036047">
    <property type="entry name" value="F-box-like_dom_sf"/>
</dbReference>
<protein>
    <recommendedName>
        <fullName evidence="1">F-box domain-containing protein</fullName>
    </recommendedName>
</protein>
<dbReference type="Proteomes" id="UP000663864">
    <property type="component" value="Unassembled WGS sequence"/>
</dbReference>